<name>A0A8J2NG78_9HEXA</name>
<reference evidence="1" key="1">
    <citation type="submission" date="2021-06" db="EMBL/GenBank/DDBJ databases">
        <authorList>
            <person name="Hodson N. C."/>
            <person name="Mongue J. A."/>
            <person name="Jaron S. K."/>
        </authorList>
    </citation>
    <scope>NUCLEOTIDE SEQUENCE</scope>
</reference>
<evidence type="ECO:0000313" key="1">
    <source>
        <dbReference type="EMBL" id="CAG7647187.1"/>
    </source>
</evidence>
<dbReference type="GO" id="GO:0005739">
    <property type="term" value="C:mitochondrion"/>
    <property type="evidence" value="ECO:0007669"/>
    <property type="project" value="InterPro"/>
</dbReference>
<evidence type="ECO:0000313" key="2">
    <source>
        <dbReference type="Proteomes" id="UP000708208"/>
    </source>
</evidence>
<keyword evidence="2" id="KW-1185">Reference proteome</keyword>
<comment type="caution">
    <text evidence="1">The sequence shown here is derived from an EMBL/GenBank/DDBJ whole genome shotgun (WGS) entry which is preliminary data.</text>
</comment>
<accession>A0A8J2NG78</accession>
<dbReference type="AlphaFoldDB" id="A0A8J2NG78"/>
<dbReference type="GO" id="GO:0007005">
    <property type="term" value="P:mitochondrion organization"/>
    <property type="evidence" value="ECO:0007669"/>
    <property type="project" value="TreeGrafter"/>
</dbReference>
<evidence type="ECO:0008006" key="3">
    <source>
        <dbReference type="Google" id="ProtNLM"/>
    </source>
</evidence>
<dbReference type="OrthoDB" id="6073372at2759"/>
<dbReference type="EMBL" id="CAJVCH010003092">
    <property type="protein sequence ID" value="CAG7647187.1"/>
    <property type="molecule type" value="Genomic_DNA"/>
</dbReference>
<dbReference type="PANTHER" id="PTHR14700:SF0">
    <property type="entry name" value="PENTATRICOPEPTIDE REPEAT-CONTAINING PROTEIN 2, MITOCHONDRIAL"/>
    <property type="match status" value="1"/>
</dbReference>
<dbReference type="Proteomes" id="UP000708208">
    <property type="component" value="Unassembled WGS sequence"/>
</dbReference>
<dbReference type="GO" id="GO:0003723">
    <property type="term" value="F:RNA binding"/>
    <property type="evidence" value="ECO:0007669"/>
    <property type="project" value="TreeGrafter"/>
</dbReference>
<dbReference type="InterPro" id="IPR034629">
    <property type="entry name" value="PTCD2"/>
</dbReference>
<dbReference type="PANTHER" id="PTHR14700">
    <property type="entry name" value="PENTATRICOPEPTIDE REPEAT-CONTAINING PROTEIN 2, MITOCHONDRIAL"/>
    <property type="match status" value="1"/>
</dbReference>
<organism evidence="1 2">
    <name type="scientific">Allacma fusca</name>
    <dbReference type="NCBI Taxonomy" id="39272"/>
    <lineage>
        <taxon>Eukaryota</taxon>
        <taxon>Metazoa</taxon>
        <taxon>Ecdysozoa</taxon>
        <taxon>Arthropoda</taxon>
        <taxon>Hexapoda</taxon>
        <taxon>Collembola</taxon>
        <taxon>Symphypleona</taxon>
        <taxon>Sminthuridae</taxon>
        <taxon>Allacma</taxon>
    </lineage>
</organism>
<sequence length="184" mass="21181">MALQKSLSNIPRCCLSFPVLSRSPWNWQGSLRTLYSSESMGLDGYEKARSVTRFNFREDLKDIVHLAEDKPTDYALVLQMLKKFNQQNEYATFSSYSFGPVVMRMYHFLNEPTQALVAFRDKELDGMFHQLSSLHIICDLLYRNGMYQDVLGVLEVAKAKQVNQSDYPRTVTVLALASCWKMVS</sequence>
<gene>
    <name evidence="1" type="ORF">AFUS01_LOCUS617</name>
</gene>
<dbReference type="GO" id="GO:0050684">
    <property type="term" value="P:regulation of mRNA processing"/>
    <property type="evidence" value="ECO:0007669"/>
    <property type="project" value="InterPro"/>
</dbReference>
<proteinExistence type="predicted"/>
<protein>
    <recommendedName>
        <fullName evidence="3">Pentatricopeptide repeat-containing protein</fullName>
    </recommendedName>
</protein>